<dbReference type="OrthoDB" id="2392499at2759"/>
<evidence type="ECO:0000313" key="1">
    <source>
        <dbReference type="EMBL" id="CAG8731281.1"/>
    </source>
</evidence>
<keyword evidence="2" id="KW-1185">Reference proteome</keyword>
<feature type="non-terminal residue" evidence="1">
    <location>
        <position position="1"/>
    </location>
</feature>
<organism evidence="1 2">
    <name type="scientific">Funneliformis caledonium</name>
    <dbReference type="NCBI Taxonomy" id="1117310"/>
    <lineage>
        <taxon>Eukaryota</taxon>
        <taxon>Fungi</taxon>
        <taxon>Fungi incertae sedis</taxon>
        <taxon>Mucoromycota</taxon>
        <taxon>Glomeromycotina</taxon>
        <taxon>Glomeromycetes</taxon>
        <taxon>Glomerales</taxon>
        <taxon>Glomeraceae</taxon>
        <taxon>Funneliformis</taxon>
    </lineage>
</organism>
<reference evidence="1" key="1">
    <citation type="submission" date="2021-06" db="EMBL/GenBank/DDBJ databases">
        <authorList>
            <person name="Kallberg Y."/>
            <person name="Tangrot J."/>
            <person name="Rosling A."/>
        </authorList>
    </citation>
    <scope>NUCLEOTIDE SEQUENCE</scope>
    <source>
        <strain evidence="1">UK204</strain>
    </source>
</reference>
<name>A0A9N9NHF7_9GLOM</name>
<proteinExistence type="predicted"/>
<evidence type="ECO:0000313" key="2">
    <source>
        <dbReference type="Proteomes" id="UP000789570"/>
    </source>
</evidence>
<dbReference type="Proteomes" id="UP000789570">
    <property type="component" value="Unassembled WGS sequence"/>
</dbReference>
<dbReference type="EMBL" id="CAJVPQ010012361">
    <property type="protein sequence ID" value="CAG8731281.1"/>
    <property type="molecule type" value="Genomic_DNA"/>
</dbReference>
<gene>
    <name evidence="1" type="ORF">FCALED_LOCUS14999</name>
</gene>
<protein>
    <submittedName>
        <fullName evidence="1">14987_t:CDS:1</fullName>
    </submittedName>
</protein>
<accession>A0A9N9NHF7</accession>
<sequence>RTLIEEDENNDIFLLKDINTDTEVDVNTSTISIFDSESTTSGSTDENEYFVMNTINASESLSKCLILDINN</sequence>
<feature type="non-terminal residue" evidence="1">
    <location>
        <position position="71"/>
    </location>
</feature>
<comment type="caution">
    <text evidence="1">The sequence shown here is derived from an EMBL/GenBank/DDBJ whole genome shotgun (WGS) entry which is preliminary data.</text>
</comment>
<dbReference type="AlphaFoldDB" id="A0A9N9NHF7"/>